<dbReference type="KEGG" id="slom:PXH66_08465"/>
<evidence type="ECO:0000313" key="1">
    <source>
        <dbReference type="EMBL" id="WED66881.1"/>
    </source>
</evidence>
<keyword evidence="2" id="KW-1185">Reference proteome</keyword>
<gene>
    <name evidence="1" type="ORF">PXH66_08465</name>
</gene>
<sequence>MATFRGLGLPGDYFLEFDLEVLPRKGERSVVTGRMWGSRTIQGPVFRASINAPVDGAESEVLLGQNGPESAAWRYQADEPTAQVERLSAAQLLDPIGATNLSMFELQMPFVYWDDFVYEGVTKVRGRAVHAFLMYPPAEFAAAHDHIAGVRLHLDAQFNALVQAVILDADEQPQRKLTVLDLKKLGDQWIVKSIDVREEATRDKVRFEVTGAALDLDFAPGLFAPAALSDAVRSPARVERF</sequence>
<dbReference type="AlphaFoldDB" id="A0AAF0CRT7"/>
<protein>
    <submittedName>
        <fullName evidence="1">Uncharacterized protein</fullName>
    </submittedName>
</protein>
<organism evidence="1 2">
    <name type="scientific">Synoicihabitans lomoniglobus</name>
    <dbReference type="NCBI Taxonomy" id="2909285"/>
    <lineage>
        <taxon>Bacteria</taxon>
        <taxon>Pseudomonadati</taxon>
        <taxon>Verrucomicrobiota</taxon>
        <taxon>Opitutia</taxon>
        <taxon>Opitutales</taxon>
        <taxon>Opitutaceae</taxon>
        <taxon>Synoicihabitans</taxon>
    </lineage>
</organism>
<dbReference type="Proteomes" id="UP001218638">
    <property type="component" value="Chromosome"/>
</dbReference>
<dbReference type="Gene3D" id="2.50.20.10">
    <property type="entry name" value="Lipoprotein localisation LolA/LolB/LppX"/>
    <property type="match status" value="1"/>
</dbReference>
<reference evidence="1" key="1">
    <citation type="submission" date="2023-03" db="EMBL/GenBank/DDBJ databases">
        <title>Lomoglobus Profundus gen. nov., sp. nov., a novel member of the phylum Verrucomicrobia, isolated from deep-marine sediment of South China Sea.</title>
        <authorList>
            <person name="Ahmad T."/>
            <person name="Ishaq S.E."/>
            <person name="Wang F."/>
        </authorList>
    </citation>
    <scope>NUCLEOTIDE SEQUENCE</scope>
    <source>
        <strain evidence="1">LMO-M01</strain>
    </source>
</reference>
<name>A0AAF0CRT7_9BACT</name>
<accession>A0AAF0CRT7</accession>
<proteinExistence type="predicted"/>
<dbReference type="EMBL" id="CP119075">
    <property type="protein sequence ID" value="WED66881.1"/>
    <property type="molecule type" value="Genomic_DNA"/>
</dbReference>
<dbReference type="RefSeq" id="WP_330929632.1">
    <property type="nucleotide sequence ID" value="NZ_CP119075.1"/>
</dbReference>
<evidence type="ECO:0000313" key="2">
    <source>
        <dbReference type="Proteomes" id="UP001218638"/>
    </source>
</evidence>